<keyword evidence="2" id="KW-1185">Reference proteome</keyword>
<dbReference type="STRING" id="1519643.SAMN06295933_0245"/>
<reference evidence="2" key="1">
    <citation type="submission" date="2017-04" db="EMBL/GenBank/DDBJ databases">
        <authorList>
            <person name="Varghese N."/>
            <person name="Submissions S."/>
        </authorList>
    </citation>
    <scope>NUCLEOTIDE SEQUENCE [LARGE SCALE GENOMIC DNA]</scope>
    <source>
        <strain evidence="2">K3S</strain>
    </source>
</reference>
<protein>
    <recommendedName>
        <fullName evidence="3">Zinc-or iron-chelating domain-containing protein</fullName>
    </recommendedName>
</protein>
<dbReference type="PANTHER" id="PTHR35866:SF1">
    <property type="entry name" value="YKGJ FAMILY CYSTEINE CLUSTER PROTEIN"/>
    <property type="match status" value="1"/>
</dbReference>
<proteinExistence type="predicted"/>
<accession>A0A1X7C329</accession>
<name>A0A1X7C329_9BACT</name>
<dbReference type="PANTHER" id="PTHR35866">
    <property type="entry name" value="PUTATIVE-RELATED"/>
    <property type="match status" value="1"/>
</dbReference>
<sequence length="145" mass="16395">MIEAFDCKRCGHCCQGEGGIIMTPKDRSRLADHLGLSEEEMVLKYSETVNGKIRLKSKEDGYCIFFAEGCGIHPGRPDICRAWPFFRGNLIDKTSWEMIQDYCPGVNKDAGHEQFVIQGKEYIRAEGLRQHDPEVAPNALITEDD</sequence>
<dbReference type="Pfam" id="PF03692">
    <property type="entry name" value="CxxCxxCC"/>
    <property type="match status" value="1"/>
</dbReference>
<dbReference type="RefSeq" id="WP_085097147.1">
    <property type="nucleotide sequence ID" value="NZ_FWZU01000001.1"/>
</dbReference>
<evidence type="ECO:0008006" key="3">
    <source>
        <dbReference type="Google" id="ProtNLM"/>
    </source>
</evidence>
<dbReference type="Proteomes" id="UP000192906">
    <property type="component" value="Unassembled WGS sequence"/>
</dbReference>
<gene>
    <name evidence="1" type="ORF">SAMN06295933_0245</name>
</gene>
<evidence type="ECO:0000313" key="2">
    <source>
        <dbReference type="Proteomes" id="UP000192906"/>
    </source>
</evidence>
<dbReference type="OrthoDB" id="9810361at2"/>
<dbReference type="AlphaFoldDB" id="A0A1X7C329"/>
<evidence type="ECO:0000313" key="1">
    <source>
        <dbReference type="EMBL" id="SME89138.1"/>
    </source>
</evidence>
<dbReference type="EMBL" id="FWZU01000001">
    <property type="protein sequence ID" value="SME89138.1"/>
    <property type="molecule type" value="Genomic_DNA"/>
</dbReference>
<dbReference type="InterPro" id="IPR005358">
    <property type="entry name" value="Puta_zinc/iron-chelating_dom"/>
</dbReference>
<organism evidence="1 2">
    <name type="scientific">Desulfovibrio gilichinskyi</name>
    <dbReference type="NCBI Taxonomy" id="1519643"/>
    <lineage>
        <taxon>Bacteria</taxon>
        <taxon>Pseudomonadati</taxon>
        <taxon>Thermodesulfobacteriota</taxon>
        <taxon>Desulfovibrionia</taxon>
        <taxon>Desulfovibrionales</taxon>
        <taxon>Desulfovibrionaceae</taxon>
        <taxon>Desulfovibrio</taxon>
    </lineage>
</organism>